<dbReference type="InterPro" id="IPR036420">
    <property type="entry name" value="BRCT_dom_sf"/>
</dbReference>
<name>A0A076NNN0_9CORY</name>
<dbReference type="RefSeq" id="WP_038591388.1">
    <property type="nucleotide sequence ID" value="NZ_CP009211.1"/>
</dbReference>
<dbReference type="SUPFAM" id="SSF53098">
    <property type="entry name" value="Ribonuclease H-like"/>
    <property type="match status" value="1"/>
</dbReference>
<dbReference type="Gene3D" id="3.30.420.10">
    <property type="entry name" value="Ribonuclease H-like superfamily/Ribonuclease H"/>
    <property type="match status" value="1"/>
</dbReference>
<dbReference type="SUPFAM" id="SSF52113">
    <property type="entry name" value="BRCT domain"/>
    <property type="match status" value="1"/>
</dbReference>
<dbReference type="InterPro" id="IPR001357">
    <property type="entry name" value="BRCT_dom"/>
</dbReference>
<protein>
    <submittedName>
        <fullName evidence="4">DNA polymerase III epsilon subunit</fullName>
        <ecNumber evidence="4">2.7.7.7</ecNumber>
    </submittedName>
    <submittedName>
        <fullName evidence="3">DNA polymerase III subunit epsilon</fullName>
    </submittedName>
</protein>
<keyword evidence="4" id="KW-0808">Transferase</keyword>
<sequence length="477" mass="50174">MIAAHGALVTVTNTEVVVRPSPLFAALSGNSAERSVAVEDIAEVHVNAGDGVSEYRVECALRSTAETPLRIRFAPGAADAVDELVDLLELARQGKAPEVDTVEAGGSAAGVPGLSFVGFDVETANPHWGSICQIGLVKIIDGEEVDRVSWLCQPPKEYNFFEPGNVAIHGIRAEDVADAPGVRERIDELVDFVGELPLVAHNAQFDASALHSACIATGREVPPLVFACTLAQSRAKKLGVRNHRLPTLAEYFGTPLDNHHDACADAAACAGIMLGLVREAGYAGSLMGFVHDSGFALGTIEQAKVSPVVRDRSGEKRALQAERFAAGGARAVVEAAAAPRGSNQAGPKRRKAGAGGGSSEGSQRRPAPWQSVATPDTVPEPNPDASPDSALFGEHVTLTGEFEPFDKGTLWKGIAELGGQVGKNVTKKTTILVVGAWNSVTSKEKRANELNEKGQGIQIWQADKLLNVLGLDETPPF</sequence>
<dbReference type="GO" id="GO:0005829">
    <property type="term" value="C:cytosol"/>
    <property type="evidence" value="ECO:0007669"/>
    <property type="project" value="TreeGrafter"/>
</dbReference>
<keyword evidence="4" id="KW-0548">Nucleotidyltransferase</keyword>
<dbReference type="CDD" id="cd17748">
    <property type="entry name" value="BRCT_DNA_ligase_like"/>
    <property type="match status" value="1"/>
</dbReference>
<evidence type="ECO:0000313" key="4">
    <source>
        <dbReference type="EMBL" id="SNV76352.1"/>
    </source>
</evidence>
<dbReference type="Pfam" id="PF00929">
    <property type="entry name" value="RNase_T"/>
    <property type="match status" value="1"/>
</dbReference>
<dbReference type="OrthoDB" id="9803913at2"/>
<reference evidence="3 5" key="1">
    <citation type="submission" date="2014-08" db="EMBL/GenBank/DDBJ databases">
        <title>Complete genome sequence of Corynebacterium imitans DSM 44264, isolated from a five-month-old boy with suspected pharyngeal diphtheria.</title>
        <authorList>
            <person name="Mollmann S."/>
            <person name="Albersmeier A."/>
            <person name="Ruckert C."/>
            <person name="Tauch A."/>
        </authorList>
    </citation>
    <scope>NUCLEOTIDE SEQUENCE [LARGE SCALE GENOMIC DNA]</scope>
    <source>
        <strain evidence="3 5">DSM 44264</strain>
    </source>
</reference>
<dbReference type="PANTHER" id="PTHR30231:SF42">
    <property type="entry name" value="EXONUCLEASE"/>
    <property type="match status" value="1"/>
</dbReference>
<evidence type="ECO:0000259" key="2">
    <source>
        <dbReference type="PROSITE" id="PS50172"/>
    </source>
</evidence>
<dbReference type="GO" id="GO:0003676">
    <property type="term" value="F:nucleic acid binding"/>
    <property type="evidence" value="ECO:0007669"/>
    <property type="project" value="InterPro"/>
</dbReference>
<organism evidence="3 5">
    <name type="scientific">Corynebacterium imitans</name>
    <dbReference type="NCBI Taxonomy" id="156978"/>
    <lineage>
        <taxon>Bacteria</taxon>
        <taxon>Bacillati</taxon>
        <taxon>Actinomycetota</taxon>
        <taxon>Actinomycetes</taxon>
        <taxon>Mycobacteriales</taxon>
        <taxon>Corynebacteriaceae</taxon>
        <taxon>Corynebacterium</taxon>
    </lineage>
</organism>
<dbReference type="eggNOG" id="COG0847">
    <property type="taxonomic scope" value="Bacteria"/>
</dbReference>
<evidence type="ECO:0000313" key="5">
    <source>
        <dbReference type="Proteomes" id="UP000028780"/>
    </source>
</evidence>
<dbReference type="InterPro" id="IPR013520">
    <property type="entry name" value="Ribonucl_H"/>
</dbReference>
<dbReference type="Proteomes" id="UP000028780">
    <property type="component" value="Chromosome"/>
</dbReference>
<dbReference type="EC" id="2.7.7.7" evidence="4"/>
<dbReference type="STRING" id="156978.CIMIT_08000"/>
<dbReference type="EMBL" id="LT906467">
    <property type="protein sequence ID" value="SNV76352.1"/>
    <property type="molecule type" value="Genomic_DNA"/>
</dbReference>
<evidence type="ECO:0000313" key="6">
    <source>
        <dbReference type="Proteomes" id="UP000215374"/>
    </source>
</evidence>
<keyword evidence="5" id="KW-1185">Reference proteome</keyword>
<dbReference type="Proteomes" id="UP000215374">
    <property type="component" value="Chromosome 1"/>
</dbReference>
<dbReference type="AlphaFoldDB" id="A0A076NNN0"/>
<dbReference type="EMBL" id="CP009211">
    <property type="protein sequence ID" value="AIJ33856.1"/>
    <property type="molecule type" value="Genomic_DNA"/>
</dbReference>
<dbReference type="GO" id="GO:0003887">
    <property type="term" value="F:DNA-directed DNA polymerase activity"/>
    <property type="evidence" value="ECO:0007669"/>
    <property type="project" value="UniProtKB-EC"/>
</dbReference>
<dbReference type="HOGENOM" id="CLU_047806_0_1_11"/>
<feature type="domain" description="BRCT" evidence="2">
    <location>
        <begin position="386"/>
        <end position="477"/>
    </location>
</feature>
<gene>
    <name evidence="4" type="primary">polC_2</name>
    <name evidence="3" type="ORF">CIMIT_08000</name>
    <name evidence="4" type="ORF">SAMEA4535761_01660</name>
</gene>
<dbReference type="eggNOG" id="COG0272">
    <property type="taxonomic scope" value="Bacteria"/>
</dbReference>
<evidence type="ECO:0000313" key="3">
    <source>
        <dbReference type="EMBL" id="AIJ33856.1"/>
    </source>
</evidence>
<proteinExistence type="predicted"/>
<reference evidence="4 6" key="2">
    <citation type="submission" date="2017-06" db="EMBL/GenBank/DDBJ databases">
        <authorList>
            <consortium name="Pathogen Informatics"/>
        </authorList>
    </citation>
    <scope>NUCLEOTIDE SEQUENCE [LARGE SCALE GENOMIC DNA]</scope>
    <source>
        <strain evidence="4 6">NCTC13015</strain>
    </source>
</reference>
<dbReference type="InterPro" id="IPR012337">
    <property type="entry name" value="RNaseH-like_sf"/>
</dbReference>
<dbReference type="KEGG" id="cii:CIMIT_08000"/>
<dbReference type="Gene3D" id="3.40.50.10190">
    <property type="entry name" value="BRCT domain"/>
    <property type="match status" value="1"/>
</dbReference>
<dbReference type="CDD" id="cd06130">
    <property type="entry name" value="DNA_pol_III_epsilon_like"/>
    <property type="match status" value="1"/>
</dbReference>
<dbReference type="PANTHER" id="PTHR30231">
    <property type="entry name" value="DNA POLYMERASE III SUBUNIT EPSILON"/>
    <property type="match status" value="1"/>
</dbReference>
<accession>A0A076NNN0</accession>
<dbReference type="InterPro" id="IPR036397">
    <property type="entry name" value="RNaseH_sf"/>
</dbReference>
<dbReference type="PROSITE" id="PS50172">
    <property type="entry name" value="BRCT"/>
    <property type="match status" value="1"/>
</dbReference>
<evidence type="ECO:0000256" key="1">
    <source>
        <dbReference type="SAM" id="MobiDB-lite"/>
    </source>
</evidence>
<dbReference type="GO" id="GO:0008408">
    <property type="term" value="F:3'-5' exonuclease activity"/>
    <property type="evidence" value="ECO:0007669"/>
    <property type="project" value="TreeGrafter"/>
</dbReference>
<dbReference type="SMART" id="SM00479">
    <property type="entry name" value="EXOIII"/>
    <property type="match status" value="1"/>
</dbReference>
<feature type="region of interest" description="Disordered" evidence="1">
    <location>
        <begin position="335"/>
        <end position="390"/>
    </location>
</feature>